<dbReference type="EMBL" id="GL192623">
    <property type="protein sequence ID" value="EFB25162.1"/>
    <property type="molecule type" value="Genomic_DNA"/>
</dbReference>
<feature type="transmembrane region" description="Helical" evidence="1">
    <location>
        <begin position="12"/>
        <end position="35"/>
    </location>
</feature>
<gene>
    <name evidence="2" type="ORF">PANDA_007295</name>
</gene>
<feature type="transmembrane region" description="Helical" evidence="1">
    <location>
        <begin position="47"/>
        <end position="65"/>
    </location>
</feature>
<keyword evidence="1" id="KW-1133">Transmembrane helix</keyword>
<feature type="non-terminal residue" evidence="2">
    <location>
        <position position="1"/>
    </location>
</feature>
<dbReference type="InParanoid" id="D2HA81"/>
<keyword evidence="1" id="KW-0812">Transmembrane</keyword>
<accession>D2HA81</accession>
<sequence>RSFTFLVKFIPGYFIIFDAIINGVVLLISLPATLLLEYKNVTNSWVLILYPATLLSSFITSNSFLVESLGFSMYTLTSSANSDSVTFSLPVWMPHFFFRLMAATRISGTMLNKICESGHPCLVPDLRGKALSFSPLSVMLAVGLSYMAFIMLRYVPSKPALLRVFIMK</sequence>
<evidence type="ECO:0000313" key="2">
    <source>
        <dbReference type="EMBL" id="EFB25162.1"/>
    </source>
</evidence>
<feature type="non-terminal residue" evidence="2">
    <location>
        <position position="168"/>
    </location>
</feature>
<proteinExistence type="predicted"/>
<name>D2HA81_AILME</name>
<feature type="transmembrane region" description="Helical" evidence="1">
    <location>
        <begin position="136"/>
        <end position="155"/>
    </location>
</feature>
<organism evidence="2">
    <name type="scientific">Ailuropoda melanoleuca</name>
    <name type="common">Giant panda</name>
    <dbReference type="NCBI Taxonomy" id="9646"/>
    <lineage>
        <taxon>Eukaryota</taxon>
        <taxon>Metazoa</taxon>
        <taxon>Chordata</taxon>
        <taxon>Craniata</taxon>
        <taxon>Vertebrata</taxon>
        <taxon>Euteleostomi</taxon>
        <taxon>Mammalia</taxon>
        <taxon>Eutheria</taxon>
        <taxon>Laurasiatheria</taxon>
        <taxon>Carnivora</taxon>
        <taxon>Caniformia</taxon>
        <taxon>Ursidae</taxon>
        <taxon>Ailuropoda</taxon>
    </lineage>
</organism>
<reference evidence="2" key="1">
    <citation type="journal article" date="2010" name="Nature">
        <title>The sequence and de novo assembly of the giant panda genome.</title>
        <authorList>
            <person name="Li R."/>
            <person name="Fan W."/>
            <person name="Tian G."/>
            <person name="Zhu H."/>
            <person name="He L."/>
            <person name="Cai J."/>
            <person name="Huang Q."/>
            <person name="Cai Q."/>
            <person name="Li B."/>
            <person name="Bai Y."/>
            <person name="Zhang Z."/>
            <person name="Zhang Y."/>
            <person name="Wang W."/>
            <person name="Li J."/>
            <person name="Wei F."/>
            <person name="Li H."/>
            <person name="Jian M."/>
            <person name="Li J."/>
            <person name="Zhang Z."/>
            <person name="Nielsen R."/>
            <person name="Li D."/>
            <person name="Gu W."/>
            <person name="Yang Z."/>
            <person name="Xuan Z."/>
            <person name="Ryder O.A."/>
            <person name="Leung F.C."/>
            <person name="Zhou Y."/>
            <person name="Cao J."/>
            <person name="Sun X."/>
            <person name="Fu Y."/>
            <person name="Fang X."/>
            <person name="Guo X."/>
            <person name="Wang B."/>
            <person name="Hou R."/>
            <person name="Shen F."/>
            <person name="Mu B."/>
            <person name="Ni P."/>
            <person name="Lin R."/>
            <person name="Qian W."/>
            <person name="Wang G."/>
            <person name="Yu C."/>
            <person name="Nie W."/>
            <person name="Wang J."/>
            <person name="Wu Z."/>
            <person name="Liang H."/>
            <person name="Min J."/>
            <person name="Wu Q."/>
            <person name="Cheng S."/>
            <person name="Ruan J."/>
            <person name="Wang M."/>
            <person name="Shi Z."/>
            <person name="Wen M."/>
            <person name="Liu B."/>
            <person name="Ren X."/>
            <person name="Zheng H."/>
            <person name="Dong D."/>
            <person name="Cook K."/>
            <person name="Shan G."/>
            <person name="Zhang H."/>
            <person name="Kosiol C."/>
            <person name="Xie X."/>
            <person name="Lu Z."/>
            <person name="Zheng H."/>
            <person name="Li Y."/>
            <person name="Steiner C.C."/>
            <person name="Lam T.T."/>
            <person name="Lin S."/>
            <person name="Zhang Q."/>
            <person name="Li G."/>
            <person name="Tian J."/>
            <person name="Gong T."/>
            <person name="Liu H."/>
            <person name="Zhang D."/>
            <person name="Fang L."/>
            <person name="Ye C."/>
            <person name="Zhang J."/>
            <person name="Hu W."/>
            <person name="Xu A."/>
            <person name="Ren Y."/>
            <person name="Zhang G."/>
            <person name="Bruford M.W."/>
            <person name="Li Q."/>
            <person name="Ma L."/>
            <person name="Guo Y."/>
            <person name="An N."/>
            <person name="Hu Y."/>
            <person name="Zheng Y."/>
            <person name="Shi Y."/>
            <person name="Li Z."/>
            <person name="Liu Q."/>
            <person name="Chen Y."/>
            <person name="Zhao J."/>
            <person name="Qu N."/>
            <person name="Zhao S."/>
            <person name="Tian F."/>
            <person name="Wang X."/>
            <person name="Wang H."/>
            <person name="Xu L."/>
            <person name="Liu X."/>
            <person name="Vinar T."/>
            <person name="Wang Y."/>
            <person name="Lam T.W."/>
            <person name="Yiu S.M."/>
            <person name="Liu S."/>
            <person name="Zhang H."/>
            <person name="Li D."/>
            <person name="Huang Y."/>
            <person name="Wang X."/>
            <person name="Yang G."/>
            <person name="Jiang Z."/>
            <person name="Wang J."/>
            <person name="Qin N."/>
            <person name="Li L."/>
            <person name="Li J."/>
            <person name="Bolund L."/>
            <person name="Kristiansen K."/>
            <person name="Wong G.K."/>
            <person name="Olson M."/>
            <person name="Zhang X."/>
            <person name="Li S."/>
            <person name="Yang H."/>
            <person name="Wang J."/>
            <person name="Wang J."/>
        </authorList>
    </citation>
    <scope>NUCLEOTIDE SEQUENCE [LARGE SCALE GENOMIC DNA]</scope>
</reference>
<evidence type="ECO:0000256" key="1">
    <source>
        <dbReference type="SAM" id="Phobius"/>
    </source>
</evidence>
<keyword evidence="1" id="KW-0472">Membrane</keyword>
<protein>
    <submittedName>
        <fullName evidence="2">Uncharacterized protein</fullName>
    </submittedName>
</protein>
<dbReference type="AlphaFoldDB" id="D2HA81"/>